<reference evidence="1" key="1">
    <citation type="journal article" date="2021" name="Proc. Natl. Acad. Sci. U.S.A.">
        <title>A Catalog of Tens of Thousands of Viruses from Human Metagenomes Reveals Hidden Associations with Chronic Diseases.</title>
        <authorList>
            <person name="Tisza M.J."/>
            <person name="Buck C.B."/>
        </authorList>
    </citation>
    <scope>NUCLEOTIDE SEQUENCE</scope>
    <source>
        <strain evidence="1">Ct1Js5</strain>
    </source>
</reference>
<name>A0A8S5M969_9CAUD</name>
<organism evidence="1">
    <name type="scientific">Myoviridae sp. ct1Js5</name>
    <dbReference type="NCBI Taxonomy" id="2826601"/>
    <lineage>
        <taxon>Viruses</taxon>
        <taxon>Duplodnaviria</taxon>
        <taxon>Heunggongvirae</taxon>
        <taxon>Uroviricota</taxon>
        <taxon>Caudoviricetes</taxon>
    </lineage>
</organism>
<dbReference type="EMBL" id="BK014852">
    <property type="protein sequence ID" value="DAD78837.1"/>
    <property type="molecule type" value="Genomic_DNA"/>
</dbReference>
<protein>
    <submittedName>
        <fullName evidence="1">Uncharacterized protein</fullName>
    </submittedName>
</protein>
<evidence type="ECO:0000313" key="1">
    <source>
        <dbReference type="EMBL" id="DAD78837.1"/>
    </source>
</evidence>
<dbReference type="SUPFAM" id="SSF46689">
    <property type="entry name" value="Homeodomain-like"/>
    <property type="match status" value="1"/>
</dbReference>
<proteinExistence type="predicted"/>
<dbReference type="InterPro" id="IPR009057">
    <property type="entry name" value="Homeodomain-like_sf"/>
</dbReference>
<sequence length="144" mass="16651">MAKTKEQTRIKAEQYYIENIEVTQAEVAELYGVRPATIGEWVKKYDWEDKRLNFHASPTIIKQKLQAETIRVMNGQEPTFSASDVGKLMAALDRCETQADPTTVYKVLKELDMFISQQDAGFAAQCTKYHKQFLQLKVKNEQER</sequence>
<accession>A0A8S5M969</accession>